<protein>
    <recommendedName>
        <fullName evidence="2">TUG ubiquitin-like domain-containing protein</fullName>
    </recommendedName>
</protein>
<accession>A0A9Q8LFQ6</accession>
<dbReference type="GO" id="GO:0005634">
    <property type="term" value="C:nucleus"/>
    <property type="evidence" value="ECO:0007669"/>
    <property type="project" value="TreeGrafter"/>
</dbReference>
<evidence type="ECO:0000256" key="1">
    <source>
        <dbReference type="SAM" id="MobiDB-lite"/>
    </source>
</evidence>
<name>A0A9Q8LFQ6_PASFU</name>
<keyword evidence="4" id="KW-1185">Reference proteome</keyword>
<dbReference type="GO" id="GO:0006886">
    <property type="term" value="P:intracellular protein transport"/>
    <property type="evidence" value="ECO:0007669"/>
    <property type="project" value="TreeGrafter"/>
</dbReference>
<dbReference type="SUPFAM" id="SSF54236">
    <property type="entry name" value="Ubiquitin-like"/>
    <property type="match status" value="1"/>
</dbReference>
<gene>
    <name evidence="3" type="ORF">CLAFUR5_05052</name>
</gene>
<evidence type="ECO:0000313" key="3">
    <source>
        <dbReference type="EMBL" id="UJO16557.1"/>
    </source>
</evidence>
<dbReference type="PANTHER" id="PTHR46467">
    <property type="entry name" value="TETHER CONTAINING UBX DOMAIN FOR GLUT4"/>
    <property type="match status" value="1"/>
</dbReference>
<dbReference type="Gene3D" id="3.10.20.90">
    <property type="entry name" value="Phosphatidylinositol 3-kinase Catalytic Subunit, Chain A, domain 1"/>
    <property type="match status" value="1"/>
</dbReference>
<dbReference type="AlphaFoldDB" id="A0A9Q8LFQ6"/>
<organism evidence="3 4">
    <name type="scientific">Passalora fulva</name>
    <name type="common">Tomato leaf mold</name>
    <name type="synonym">Cladosporium fulvum</name>
    <dbReference type="NCBI Taxonomy" id="5499"/>
    <lineage>
        <taxon>Eukaryota</taxon>
        <taxon>Fungi</taxon>
        <taxon>Dikarya</taxon>
        <taxon>Ascomycota</taxon>
        <taxon>Pezizomycotina</taxon>
        <taxon>Dothideomycetes</taxon>
        <taxon>Dothideomycetidae</taxon>
        <taxon>Mycosphaerellales</taxon>
        <taxon>Mycosphaerellaceae</taxon>
        <taxon>Fulvia</taxon>
    </lineage>
</organism>
<dbReference type="OMA" id="APKYDWG"/>
<feature type="compositionally biased region" description="Basic and acidic residues" evidence="1">
    <location>
        <begin position="457"/>
        <end position="485"/>
    </location>
</feature>
<dbReference type="InterPro" id="IPR021569">
    <property type="entry name" value="TUG-UBL1"/>
</dbReference>
<dbReference type="GeneID" id="71984930"/>
<dbReference type="OrthoDB" id="440781at2759"/>
<reference evidence="3" key="1">
    <citation type="submission" date="2021-12" db="EMBL/GenBank/DDBJ databases">
        <authorList>
            <person name="Zaccaron A."/>
            <person name="Stergiopoulos I."/>
        </authorList>
    </citation>
    <scope>NUCLEOTIDE SEQUENCE</scope>
    <source>
        <strain evidence="3">Race5_Kim</strain>
    </source>
</reference>
<dbReference type="Pfam" id="PF11470">
    <property type="entry name" value="TUG-UBL1"/>
    <property type="match status" value="1"/>
</dbReference>
<sequence length="494" mass="53686">MASHVFVVDSGLKRTQIKVAPGKYLREVLEEACKSRKLDPESYTLKTQSNKAVDLSQPFRLSGLSAGAKLQLVQASKSVGVVNVALQLPESEGAGRVSDKFPSTTSLWLVLRKYEDGVAGQLSRKLNLTQRAIPSNQSSGAGRLEYEQPVMNVMGRNLETFADLQKTLGQLGFNSGSVLLRLEFRNSGQPLEEAIKEIGEHFTGAPPIDDAPPSYASATAVNDSGTEASAPEKDVSMEEAPQHDAPSQPIETPPQLSDMPEQPTAPPAKTLNGISVYRPPSSSTPAAAMQPDDPSTFEPSIAHAKAHQAALERAGRNTRLLSDKELEEQEQARQATIALIQQVTVRVKYPDQSMIETTCYASESASDLYAKVGQTLSQASEPFELRFLGAKGFQTIPNDSAVRLVRDLGFKGRMMVTLVWSTNASAKARQGSSLKEDYRSRAQDLKVELQTQQAQGEENHKAVMAKKDKPEPGSSKSKLDVESKMKKFLGFGKK</sequence>
<feature type="region of interest" description="Disordered" evidence="1">
    <location>
        <begin position="202"/>
        <end position="298"/>
    </location>
</feature>
<proteinExistence type="predicted"/>
<reference evidence="3" key="2">
    <citation type="journal article" date="2022" name="Microb. Genom.">
        <title>A chromosome-scale genome assembly of the tomato pathogen Cladosporium fulvum reveals a compartmentalized genome architecture and the presence of a dispensable chromosome.</title>
        <authorList>
            <person name="Zaccaron A.Z."/>
            <person name="Chen L.H."/>
            <person name="Samaras A."/>
            <person name="Stergiopoulos I."/>
        </authorList>
    </citation>
    <scope>NUCLEOTIDE SEQUENCE</scope>
    <source>
        <strain evidence="3">Race5_Kim</strain>
    </source>
</reference>
<feature type="domain" description="TUG ubiquitin-like" evidence="2">
    <location>
        <begin position="8"/>
        <end position="72"/>
    </location>
</feature>
<dbReference type="KEGG" id="ffu:CLAFUR5_05052"/>
<dbReference type="InterPro" id="IPR029071">
    <property type="entry name" value="Ubiquitin-like_domsf"/>
</dbReference>
<evidence type="ECO:0000259" key="2">
    <source>
        <dbReference type="Pfam" id="PF11470"/>
    </source>
</evidence>
<dbReference type="PANTHER" id="PTHR46467:SF1">
    <property type="entry name" value="TETHER CONTAINING UBX DOMAIN FOR GLUT4"/>
    <property type="match status" value="1"/>
</dbReference>
<dbReference type="GO" id="GO:0005737">
    <property type="term" value="C:cytoplasm"/>
    <property type="evidence" value="ECO:0007669"/>
    <property type="project" value="TreeGrafter"/>
</dbReference>
<dbReference type="CDD" id="cd16105">
    <property type="entry name" value="Ubl_ASPSCR1_like"/>
    <property type="match status" value="1"/>
</dbReference>
<dbReference type="Proteomes" id="UP000756132">
    <property type="component" value="Chromosome 4"/>
</dbReference>
<dbReference type="EMBL" id="CP090166">
    <property type="protein sequence ID" value="UJO16557.1"/>
    <property type="molecule type" value="Genomic_DNA"/>
</dbReference>
<feature type="compositionally biased region" description="Basic and acidic residues" evidence="1">
    <location>
        <begin position="230"/>
        <end position="242"/>
    </location>
</feature>
<evidence type="ECO:0000313" key="4">
    <source>
        <dbReference type="Proteomes" id="UP000756132"/>
    </source>
</evidence>
<dbReference type="RefSeq" id="XP_047760923.1">
    <property type="nucleotide sequence ID" value="XM_047904200.1"/>
</dbReference>
<dbReference type="GO" id="GO:0012506">
    <property type="term" value="C:vesicle membrane"/>
    <property type="evidence" value="ECO:0007669"/>
    <property type="project" value="TreeGrafter"/>
</dbReference>
<feature type="compositionally biased region" description="Polar residues" evidence="1">
    <location>
        <begin position="216"/>
        <end position="227"/>
    </location>
</feature>
<feature type="region of interest" description="Disordered" evidence="1">
    <location>
        <begin position="447"/>
        <end position="494"/>
    </location>
</feature>